<dbReference type="AlphaFoldDB" id="A0AAU8FGS8"/>
<dbReference type="RefSeq" id="WP_353719065.1">
    <property type="nucleotide sequence ID" value="NZ_CP159289.1"/>
</dbReference>
<gene>
    <name evidence="1" type="ORF">ABV298_26075</name>
</gene>
<proteinExistence type="predicted"/>
<organism evidence="1">
    <name type="scientific">Dyadobacter sp. 676</name>
    <dbReference type="NCBI Taxonomy" id="3088362"/>
    <lineage>
        <taxon>Bacteria</taxon>
        <taxon>Pseudomonadati</taxon>
        <taxon>Bacteroidota</taxon>
        <taxon>Cytophagia</taxon>
        <taxon>Cytophagales</taxon>
        <taxon>Spirosomataceae</taxon>
        <taxon>Dyadobacter</taxon>
    </lineage>
</organism>
<dbReference type="EMBL" id="CP159289">
    <property type="protein sequence ID" value="XCH23741.1"/>
    <property type="molecule type" value="Genomic_DNA"/>
</dbReference>
<dbReference type="InterPro" id="IPR032560">
    <property type="entry name" value="DUF4932"/>
</dbReference>
<name>A0AAU8FGS8_9BACT</name>
<accession>A0AAU8FGS8</accession>
<dbReference type="Pfam" id="PF16286">
    <property type="entry name" value="DUF4932"/>
    <property type="match status" value="1"/>
</dbReference>
<evidence type="ECO:0000313" key="1">
    <source>
        <dbReference type="EMBL" id="XCH23741.1"/>
    </source>
</evidence>
<reference evidence="1" key="1">
    <citation type="submission" date="2024-06" db="EMBL/GenBank/DDBJ databases">
        <title>Sequencing and assembly of the genome of Dyadobacter sp. strain 676, a symbiont of Cyamopsis tetragonoloba.</title>
        <authorList>
            <person name="Guro P."/>
            <person name="Sazanova A."/>
            <person name="Kuznetsova I."/>
            <person name="Belimov A."/>
            <person name="Safronova V."/>
        </authorList>
    </citation>
    <scope>NUCLEOTIDE SEQUENCE</scope>
    <source>
        <strain evidence="1">676</strain>
    </source>
</reference>
<sequence>MIPDVLECVPARIGFTDRLALGFLSPDVRQAMIKLLSLLPALFFVQIVFAQNNRTGTSLHEFSVEINRNVELLGFVYFLGYEGAEAGKDAYPEKMRQRYAYGLDLYRRYKSFAGNRNLAVVIGYAQDIWLDYFINLLVQLDNVPDAKLPEGLDTRYYIRFSPSGDAAEARKHATAFLDAMNALYRDVDFGAILAEREIHYANAVAQVRAGLPESGFLPAMEAFYQARFDNYLLVPSLMIPPGMGFGSRYHQHRDTYAVHVFGAFAPAQWTDPTRPDMGFGDKKHLRELSTHEFGHSFVNPVIDKLPGDAIAGTATLFEPIREAMSNQAYTSWKACLYEHFVRAGEVIIAANLGHQADARQLRKYYIEGRKFIYLDILLDELEKYNRKQTASYEMAVAYAMRRLQTQADQARGDRKE</sequence>
<protein>
    <submittedName>
        <fullName evidence="1">DUF4932 domain-containing protein</fullName>
    </submittedName>
</protein>